<evidence type="ECO:0000256" key="10">
    <source>
        <dbReference type="ARBA" id="ARBA00023239"/>
    </source>
</evidence>
<dbReference type="SFLD" id="SFLDG01386">
    <property type="entry name" value="main_SPASM_domain-containing"/>
    <property type="match status" value="1"/>
</dbReference>
<dbReference type="SMART" id="SM00729">
    <property type="entry name" value="Elp3"/>
    <property type="match status" value="1"/>
</dbReference>
<dbReference type="RefSeq" id="WP_158363209.1">
    <property type="nucleotide sequence ID" value="NZ_JAOQKC010000008.1"/>
</dbReference>
<feature type="binding site" evidence="12">
    <location>
        <begin position="256"/>
        <end position="258"/>
    </location>
    <ligand>
        <name>GTP</name>
        <dbReference type="ChEBI" id="CHEBI:37565"/>
    </ligand>
</feature>
<evidence type="ECO:0000256" key="2">
    <source>
        <dbReference type="ARBA" id="ARBA00022485"/>
    </source>
</evidence>
<name>A0ABT2RWM5_9FIRM</name>
<dbReference type="InterPro" id="IPR050105">
    <property type="entry name" value="MoCo_biosynth_MoaA/MoaC"/>
</dbReference>
<evidence type="ECO:0000256" key="1">
    <source>
        <dbReference type="ARBA" id="ARBA00012167"/>
    </source>
</evidence>
<sequence>MKDQYGRDIDYLRVSITDRCNLRCRYCMPDGIEWLPMEEILSLEEVTEACRQAAALGIRKIKVTGGEPLVRRGCTDLIGMLSALPGIDQVTLTTNGILLASCADELCRQGLHAVNISLDTLDPVKYAEITGFDRLSSVLDGIRAMEERRIPVKINAVLQRGVNDMECIALAELAKNHKLDVRFIELMPIGYGKTLEPVSNPEILRRLRAHYGSERVIPDSRAHGNGPARYYRIDGFSGSIGFISAIHGKFCSSCNRIRLTATGDIKPCLCYSDHISIKNALRNGSPEDVKALLAQAIGQKPAAHCFENIPTVTERKEMSRIGG</sequence>
<keyword evidence="7 12" id="KW-0411">Iron-sulfur</keyword>
<dbReference type="PROSITE" id="PS01305">
    <property type="entry name" value="MOAA_NIFB_PQQE"/>
    <property type="match status" value="1"/>
</dbReference>
<feature type="binding site" evidence="12">
    <location>
        <position position="24"/>
    </location>
    <ligand>
        <name>[4Fe-4S] cluster</name>
        <dbReference type="ChEBI" id="CHEBI:49883"/>
        <label>1</label>
        <note>4Fe-4S-S-AdoMet</note>
    </ligand>
</feature>
<dbReference type="SFLD" id="SFLDS00029">
    <property type="entry name" value="Radical_SAM"/>
    <property type="match status" value="1"/>
</dbReference>
<organism evidence="14 15">
    <name type="scientific">Laedolimicola ammoniilytica</name>
    <dbReference type="NCBI Taxonomy" id="2981771"/>
    <lineage>
        <taxon>Bacteria</taxon>
        <taxon>Bacillati</taxon>
        <taxon>Bacillota</taxon>
        <taxon>Clostridia</taxon>
        <taxon>Lachnospirales</taxon>
        <taxon>Lachnospiraceae</taxon>
        <taxon>Laedolimicola</taxon>
    </lineage>
</organism>
<feature type="binding site" evidence="12">
    <location>
        <position position="26"/>
    </location>
    <ligand>
        <name>S-adenosyl-L-methionine</name>
        <dbReference type="ChEBI" id="CHEBI:59789"/>
    </ligand>
</feature>
<dbReference type="InterPro" id="IPR013483">
    <property type="entry name" value="MoaA"/>
</dbReference>
<keyword evidence="2 12" id="KW-0004">4Fe-4S</keyword>
<dbReference type="SFLD" id="SFLDG01067">
    <property type="entry name" value="SPASM/twitch_domain_containing"/>
    <property type="match status" value="1"/>
</dbReference>
<comment type="pathway">
    <text evidence="12">Cofactor biosynthesis; molybdopterin biosynthesis.</text>
</comment>
<feature type="binding site" evidence="12">
    <location>
        <position position="251"/>
    </location>
    <ligand>
        <name>[4Fe-4S] cluster</name>
        <dbReference type="ChEBI" id="CHEBI:49883"/>
        <label>2</label>
        <note>4Fe-4S-substrate</note>
    </ligand>
</feature>
<dbReference type="Proteomes" id="UP001652461">
    <property type="component" value="Unassembled WGS sequence"/>
</dbReference>
<dbReference type="EMBL" id="JAOQKC010000008">
    <property type="protein sequence ID" value="MCU6696714.1"/>
    <property type="molecule type" value="Genomic_DNA"/>
</dbReference>
<dbReference type="CDD" id="cd21117">
    <property type="entry name" value="Twitch_MoaA"/>
    <property type="match status" value="1"/>
</dbReference>
<feature type="binding site" evidence="12">
    <location>
        <position position="27"/>
    </location>
    <ligand>
        <name>[4Fe-4S] cluster</name>
        <dbReference type="ChEBI" id="CHEBI:49883"/>
        <label>1</label>
        <note>4Fe-4S-S-AdoMet</note>
    </ligand>
</feature>
<feature type="binding site" evidence="12">
    <location>
        <position position="268"/>
    </location>
    <ligand>
        <name>[4Fe-4S] cluster</name>
        <dbReference type="ChEBI" id="CHEBI:49883"/>
        <label>2</label>
        <note>4Fe-4S-substrate</note>
    </ligand>
</feature>
<feature type="binding site" evidence="12">
    <location>
        <position position="254"/>
    </location>
    <ligand>
        <name>[4Fe-4S] cluster</name>
        <dbReference type="ChEBI" id="CHEBI:49883"/>
        <label>2</label>
        <note>4Fe-4S-substrate</note>
    </ligand>
</feature>
<evidence type="ECO:0000256" key="11">
    <source>
        <dbReference type="ARBA" id="ARBA00048697"/>
    </source>
</evidence>
<keyword evidence="3 12" id="KW-0949">S-adenosyl-L-methionine</keyword>
<feature type="domain" description="Radical SAM core" evidence="13">
    <location>
        <begin position="4"/>
        <end position="227"/>
    </location>
</feature>
<comment type="catalytic activity">
    <reaction evidence="11 12">
        <text>GTP + AH2 + S-adenosyl-L-methionine = (8S)-3',8-cyclo-7,8-dihydroguanosine 5'-triphosphate + 5'-deoxyadenosine + L-methionine + A + H(+)</text>
        <dbReference type="Rhea" id="RHEA:49576"/>
        <dbReference type="ChEBI" id="CHEBI:13193"/>
        <dbReference type="ChEBI" id="CHEBI:15378"/>
        <dbReference type="ChEBI" id="CHEBI:17319"/>
        <dbReference type="ChEBI" id="CHEBI:17499"/>
        <dbReference type="ChEBI" id="CHEBI:37565"/>
        <dbReference type="ChEBI" id="CHEBI:57844"/>
        <dbReference type="ChEBI" id="CHEBI:59789"/>
        <dbReference type="ChEBI" id="CHEBI:131766"/>
        <dbReference type="EC" id="4.1.99.22"/>
    </reaction>
</comment>
<evidence type="ECO:0000256" key="9">
    <source>
        <dbReference type="ARBA" id="ARBA00023150"/>
    </source>
</evidence>
<evidence type="ECO:0000256" key="8">
    <source>
        <dbReference type="ARBA" id="ARBA00023134"/>
    </source>
</evidence>
<dbReference type="PANTHER" id="PTHR22960">
    <property type="entry name" value="MOLYBDOPTERIN COFACTOR SYNTHESIS PROTEIN A"/>
    <property type="match status" value="1"/>
</dbReference>
<feature type="binding site" evidence="12">
    <location>
        <position position="153"/>
    </location>
    <ligand>
        <name>GTP</name>
        <dbReference type="ChEBI" id="CHEBI:37565"/>
    </ligand>
</feature>
<comment type="similarity">
    <text evidence="12">Belongs to the radical SAM superfamily. MoaA family.</text>
</comment>
<keyword evidence="8 12" id="KW-0342">GTP-binding</keyword>
<feature type="binding site" evidence="12">
    <location>
        <position position="20"/>
    </location>
    <ligand>
        <name>[4Fe-4S] cluster</name>
        <dbReference type="ChEBI" id="CHEBI:49883"/>
        <label>1</label>
        <note>4Fe-4S-S-AdoMet</note>
    </ligand>
</feature>
<evidence type="ECO:0000256" key="3">
    <source>
        <dbReference type="ARBA" id="ARBA00022691"/>
    </source>
</evidence>
<comment type="caution">
    <text evidence="14">The sequence shown here is derived from an EMBL/GenBank/DDBJ whole genome shotgun (WGS) entry which is preliminary data.</text>
</comment>
<reference evidence="14 15" key="1">
    <citation type="journal article" date="2021" name="ISME Commun">
        <title>Automated analysis of genomic sequences facilitates high-throughput and comprehensive description of bacteria.</title>
        <authorList>
            <person name="Hitch T.C.A."/>
        </authorList>
    </citation>
    <scope>NUCLEOTIDE SEQUENCE [LARGE SCALE GENOMIC DNA]</scope>
    <source>
        <strain evidence="14 15">Sanger_04</strain>
    </source>
</reference>
<feature type="binding site" evidence="12">
    <location>
        <position position="66"/>
    </location>
    <ligand>
        <name>S-adenosyl-L-methionine</name>
        <dbReference type="ChEBI" id="CHEBI:59789"/>
    </ligand>
</feature>
<dbReference type="Gene3D" id="3.20.20.70">
    <property type="entry name" value="Aldolase class I"/>
    <property type="match status" value="1"/>
</dbReference>
<evidence type="ECO:0000313" key="15">
    <source>
        <dbReference type="Proteomes" id="UP001652461"/>
    </source>
</evidence>
<dbReference type="InterPro" id="IPR000385">
    <property type="entry name" value="MoaA_NifB_PqqE_Fe-S-bd_CS"/>
</dbReference>
<dbReference type="GO" id="GO:0061798">
    <property type="term" value="F:GTP 3',8'-cyclase activity"/>
    <property type="evidence" value="ECO:0007669"/>
    <property type="project" value="UniProtKB-EC"/>
</dbReference>
<feature type="binding site" evidence="12">
    <location>
        <position position="117"/>
    </location>
    <ligand>
        <name>S-adenosyl-L-methionine</name>
        <dbReference type="ChEBI" id="CHEBI:59789"/>
    </ligand>
</feature>
<dbReference type="PANTHER" id="PTHR22960:SF0">
    <property type="entry name" value="MOLYBDENUM COFACTOR BIOSYNTHESIS PROTEIN 1"/>
    <property type="match status" value="1"/>
</dbReference>
<evidence type="ECO:0000256" key="5">
    <source>
        <dbReference type="ARBA" id="ARBA00022741"/>
    </source>
</evidence>
<dbReference type="InterPro" id="IPR006638">
    <property type="entry name" value="Elp3/MiaA/NifB-like_rSAM"/>
</dbReference>
<dbReference type="SUPFAM" id="SSF102114">
    <property type="entry name" value="Radical SAM enzymes"/>
    <property type="match status" value="1"/>
</dbReference>
<keyword evidence="15" id="KW-1185">Reference proteome</keyword>
<evidence type="ECO:0000259" key="13">
    <source>
        <dbReference type="PROSITE" id="PS51918"/>
    </source>
</evidence>
<keyword evidence="10 12" id="KW-0456">Lyase</keyword>
<keyword evidence="4 12" id="KW-0479">Metal-binding</keyword>
<keyword evidence="5 12" id="KW-0547">Nucleotide-binding</keyword>
<dbReference type="SFLD" id="SFLDG01383">
    <property type="entry name" value="cyclic_pyranopterin_phosphate"/>
    <property type="match status" value="1"/>
</dbReference>
<comment type="function">
    <text evidence="12">Catalyzes the cyclization of GTP to (8S)-3',8-cyclo-7,8-dihydroguanosine 5'-triphosphate.</text>
</comment>
<dbReference type="HAMAP" id="MF_01225_B">
    <property type="entry name" value="MoaA_B"/>
    <property type="match status" value="1"/>
</dbReference>
<evidence type="ECO:0000256" key="12">
    <source>
        <dbReference type="HAMAP-Rule" id="MF_01225"/>
    </source>
</evidence>
<feature type="binding site" evidence="12">
    <location>
        <position position="13"/>
    </location>
    <ligand>
        <name>GTP</name>
        <dbReference type="ChEBI" id="CHEBI:37565"/>
    </ligand>
</feature>
<dbReference type="PROSITE" id="PS51918">
    <property type="entry name" value="RADICAL_SAM"/>
    <property type="match status" value="1"/>
</dbReference>
<protein>
    <recommendedName>
        <fullName evidence="1 12">GTP 3',8-cyclase</fullName>
        <ecNumber evidence="1 12">4.1.99.22</ecNumber>
    </recommendedName>
    <alternativeName>
        <fullName evidence="12">Molybdenum cofactor biosynthesis protein A</fullName>
    </alternativeName>
</protein>
<dbReference type="InterPro" id="IPR007197">
    <property type="entry name" value="rSAM"/>
</dbReference>
<evidence type="ECO:0000256" key="4">
    <source>
        <dbReference type="ARBA" id="ARBA00022723"/>
    </source>
</evidence>
<dbReference type="InterPro" id="IPR010505">
    <property type="entry name" value="MoaA_twitch"/>
</dbReference>
<dbReference type="InterPro" id="IPR058240">
    <property type="entry name" value="rSAM_sf"/>
</dbReference>
<feature type="binding site" evidence="12">
    <location>
        <position position="93"/>
    </location>
    <ligand>
        <name>GTP</name>
        <dbReference type="ChEBI" id="CHEBI:37565"/>
    </ligand>
</feature>
<dbReference type="InterPro" id="IPR040064">
    <property type="entry name" value="MoaA-like"/>
</dbReference>
<evidence type="ECO:0000313" key="14">
    <source>
        <dbReference type="EMBL" id="MCU6696714.1"/>
    </source>
</evidence>
<comment type="cofactor">
    <cofactor evidence="12">
        <name>[4Fe-4S] cluster</name>
        <dbReference type="ChEBI" id="CHEBI:49883"/>
    </cofactor>
    <text evidence="12">Binds 2 [4Fe-4S] clusters. Binds 1 [4Fe-4S] cluster coordinated with 3 cysteines and an exchangeable S-adenosyl-L-methionine and 1 [4Fe-4S] cluster coordinated with 3 cysteines and the GTP-derived substrate.</text>
</comment>
<keyword evidence="6 12" id="KW-0408">Iron</keyword>
<keyword evidence="9 12" id="KW-0501">Molybdenum cofactor biosynthesis</keyword>
<evidence type="ECO:0000256" key="6">
    <source>
        <dbReference type="ARBA" id="ARBA00023004"/>
    </source>
</evidence>
<evidence type="ECO:0000256" key="7">
    <source>
        <dbReference type="ARBA" id="ARBA00023014"/>
    </source>
</evidence>
<dbReference type="NCBIfam" id="TIGR02666">
    <property type="entry name" value="moaA"/>
    <property type="match status" value="1"/>
</dbReference>
<feature type="binding site" evidence="12">
    <location>
        <position position="187"/>
    </location>
    <ligand>
        <name>S-adenosyl-L-methionine</name>
        <dbReference type="ChEBI" id="CHEBI:59789"/>
    </ligand>
</feature>
<comment type="subunit">
    <text evidence="12">Monomer and homodimer.</text>
</comment>
<gene>
    <name evidence="12 14" type="primary">moaA</name>
    <name evidence="14" type="ORF">OCV63_07360</name>
</gene>
<accession>A0ABT2RWM5</accession>
<dbReference type="CDD" id="cd01335">
    <property type="entry name" value="Radical_SAM"/>
    <property type="match status" value="1"/>
</dbReference>
<dbReference type="Pfam" id="PF06463">
    <property type="entry name" value="Mob_synth_C"/>
    <property type="match status" value="1"/>
</dbReference>
<dbReference type="EC" id="4.1.99.22" evidence="1 12"/>
<proteinExistence type="inferred from homology"/>
<comment type="caution">
    <text evidence="12">Lacks conserved residue(s) required for the propagation of feature annotation.</text>
</comment>
<dbReference type="Pfam" id="PF04055">
    <property type="entry name" value="Radical_SAM"/>
    <property type="match status" value="1"/>
</dbReference>
<dbReference type="InterPro" id="IPR013785">
    <property type="entry name" value="Aldolase_TIM"/>
</dbReference>